<reference evidence="1" key="1">
    <citation type="submission" date="2018-11" db="EMBL/GenBank/DDBJ databases">
        <authorList>
            <person name="Alioto T."/>
            <person name="Alioto T."/>
        </authorList>
    </citation>
    <scope>NUCLEOTIDE SEQUENCE</scope>
</reference>
<dbReference type="EMBL" id="UYJE01005671">
    <property type="protein sequence ID" value="VDI39294.1"/>
    <property type="molecule type" value="Genomic_DNA"/>
</dbReference>
<dbReference type="GO" id="GO:0030687">
    <property type="term" value="C:preribosome, large subunit precursor"/>
    <property type="evidence" value="ECO:0007669"/>
    <property type="project" value="TreeGrafter"/>
</dbReference>
<name>A0A8B6ESL8_MYTGA</name>
<gene>
    <name evidence="1" type="ORF">MGAL_10B048397</name>
</gene>
<dbReference type="InterPro" id="IPR015943">
    <property type="entry name" value="WD40/YVTN_repeat-like_dom_sf"/>
</dbReference>
<dbReference type="SMART" id="SM00320">
    <property type="entry name" value="WD40"/>
    <property type="match status" value="3"/>
</dbReference>
<dbReference type="GO" id="GO:0043021">
    <property type="term" value="F:ribonucleoprotein complex binding"/>
    <property type="evidence" value="ECO:0007669"/>
    <property type="project" value="TreeGrafter"/>
</dbReference>
<protein>
    <submittedName>
        <fullName evidence="1">Uncharacterized protein</fullName>
    </submittedName>
</protein>
<dbReference type="SUPFAM" id="SSF50978">
    <property type="entry name" value="WD40 repeat-like"/>
    <property type="match status" value="1"/>
</dbReference>
<evidence type="ECO:0000313" key="2">
    <source>
        <dbReference type="Proteomes" id="UP000596742"/>
    </source>
</evidence>
<dbReference type="OrthoDB" id="5571054at2759"/>
<sequence>MKTLKVSGTPRCIAWNPNPAICLCLVAVDQSLLVLNPGLGDKILISDTDSMIQNKETSEPAGKSPPLSWTVCEDDQYGEGYRFILSHPKEITHVSWHGKGDYFASVMPKGDSKAVLIHQLSKQRSQNPFSKPKGLVQCVYFHPIRPFLFVATQRYIRVYNLLKQELTKKLMTSCRWVSSMSIHSGGDNLVIGSYDCKLTWFDLDLSTKPYQTLR</sequence>
<keyword evidence="2" id="KW-1185">Reference proteome</keyword>
<dbReference type="Pfam" id="PF00400">
    <property type="entry name" value="WD40"/>
    <property type="match status" value="1"/>
</dbReference>
<dbReference type="GO" id="GO:0000463">
    <property type="term" value="P:maturation of LSU-rRNA from tricistronic rRNA transcript (SSU-rRNA, 5.8S rRNA, LSU-rRNA)"/>
    <property type="evidence" value="ECO:0007669"/>
    <property type="project" value="TreeGrafter"/>
</dbReference>
<dbReference type="Proteomes" id="UP000596742">
    <property type="component" value="Unassembled WGS sequence"/>
</dbReference>
<dbReference type="AlphaFoldDB" id="A0A8B6ESL8"/>
<dbReference type="PANTHER" id="PTHR17605:SF0">
    <property type="entry name" value="RIBOSOME BIOGENESIS PROTEIN BOP1"/>
    <property type="match status" value="1"/>
</dbReference>
<evidence type="ECO:0000313" key="1">
    <source>
        <dbReference type="EMBL" id="VDI39294.1"/>
    </source>
</evidence>
<dbReference type="GO" id="GO:0070545">
    <property type="term" value="C:PeBoW complex"/>
    <property type="evidence" value="ECO:0007669"/>
    <property type="project" value="TreeGrafter"/>
</dbReference>
<organism evidence="1 2">
    <name type="scientific">Mytilus galloprovincialis</name>
    <name type="common">Mediterranean mussel</name>
    <dbReference type="NCBI Taxonomy" id="29158"/>
    <lineage>
        <taxon>Eukaryota</taxon>
        <taxon>Metazoa</taxon>
        <taxon>Spiralia</taxon>
        <taxon>Lophotrochozoa</taxon>
        <taxon>Mollusca</taxon>
        <taxon>Bivalvia</taxon>
        <taxon>Autobranchia</taxon>
        <taxon>Pteriomorphia</taxon>
        <taxon>Mytilida</taxon>
        <taxon>Mytiloidea</taxon>
        <taxon>Mytilidae</taxon>
        <taxon>Mytilinae</taxon>
        <taxon>Mytilus</taxon>
    </lineage>
</organism>
<dbReference type="PANTHER" id="PTHR17605">
    <property type="entry name" value="RIBOSOME BIOGENESIS PROTEIN BOP1 BLOCK OF PROLIFERATION 1 PROTEIN"/>
    <property type="match status" value="1"/>
</dbReference>
<dbReference type="InterPro" id="IPR001680">
    <property type="entry name" value="WD40_rpt"/>
</dbReference>
<proteinExistence type="predicted"/>
<dbReference type="InterPro" id="IPR036322">
    <property type="entry name" value="WD40_repeat_dom_sf"/>
</dbReference>
<accession>A0A8B6ESL8</accession>
<dbReference type="Gene3D" id="2.130.10.10">
    <property type="entry name" value="YVTN repeat-like/Quinoprotein amine dehydrogenase"/>
    <property type="match status" value="1"/>
</dbReference>
<comment type="caution">
    <text evidence="1">The sequence shown here is derived from an EMBL/GenBank/DDBJ whole genome shotgun (WGS) entry which is preliminary data.</text>
</comment>
<dbReference type="InterPro" id="IPR028598">
    <property type="entry name" value="BOP1/Erb1"/>
</dbReference>